<protein>
    <submittedName>
        <fullName evidence="2">Uncharacterized protein</fullName>
    </submittedName>
</protein>
<feature type="region of interest" description="Disordered" evidence="1">
    <location>
        <begin position="45"/>
        <end position="75"/>
    </location>
</feature>
<sequence length="226" mass="26013">MADISFLGFLSATNSCESCFLIPPDGLFGSPRELSRTEMVRKNWRARRSPNNKNKDCGENRPIKMPPRRFPRTPPAEEAIQTNDWRFPEEDGWGCLVEEGVCLAFSATMASFATSAIEAPRLLRRSSKIEAGRTKKKAIKAALIVRPEWRNFNTNSNFSNQETTEEISTNKKRRKFLRSQVKQNVGPKGHLFMLSRNHIIQLVKYLPLHEMYQNKLTMRLQVMSDH</sequence>
<feature type="non-terminal residue" evidence="2">
    <location>
        <position position="1"/>
    </location>
</feature>
<organism evidence="2 3">
    <name type="scientific">Mucuna pruriens</name>
    <name type="common">Velvet bean</name>
    <name type="synonym">Dolichos pruriens</name>
    <dbReference type="NCBI Taxonomy" id="157652"/>
    <lineage>
        <taxon>Eukaryota</taxon>
        <taxon>Viridiplantae</taxon>
        <taxon>Streptophyta</taxon>
        <taxon>Embryophyta</taxon>
        <taxon>Tracheophyta</taxon>
        <taxon>Spermatophyta</taxon>
        <taxon>Magnoliopsida</taxon>
        <taxon>eudicotyledons</taxon>
        <taxon>Gunneridae</taxon>
        <taxon>Pentapetalae</taxon>
        <taxon>rosids</taxon>
        <taxon>fabids</taxon>
        <taxon>Fabales</taxon>
        <taxon>Fabaceae</taxon>
        <taxon>Papilionoideae</taxon>
        <taxon>50 kb inversion clade</taxon>
        <taxon>NPAAA clade</taxon>
        <taxon>indigoferoid/millettioid clade</taxon>
        <taxon>Phaseoleae</taxon>
        <taxon>Mucuna</taxon>
    </lineage>
</organism>
<evidence type="ECO:0000313" key="2">
    <source>
        <dbReference type="EMBL" id="RDX89925.1"/>
    </source>
</evidence>
<accession>A0A371GH84</accession>
<dbReference type="EMBL" id="QJKJ01005531">
    <property type="protein sequence ID" value="RDX89925.1"/>
    <property type="molecule type" value="Genomic_DNA"/>
</dbReference>
<dbReference type="Proteomes" id="UP000257109">
    <property type="component" value="Unassembled WGS sequence"/>
</dbReference>
<evidence type="ECO:0000256" key="1">
    <source>
        <dbReference type="SAM" id="MobiDB-lite"/>
    </source>
</evidence>
<gene>
    <name evidence="2" type="ORF">CR513_28277</name>
</gene>
<keyword evidence="3" id="KW-1185">Reference proteome</keyword>
<reference evidence="2" key="1">
    <citation type="submission" date="2018-05" db="EMBL/GenBank/DDBJ databases">
        <title>Draft genome of Mucuna pruriens seed.</title>
        <authorList>
            <person name="Nnadi N.E."/>
            <person name="Vos R."/>
            <person name="Hasami M.H."/>
            <person name="Devisetty U.K."/>
            <person name="Aguiy J.C."/>
        </authorList>
    </citation>
    <scope>NUCLEOTIDE SEQUENCE [LARGE SCALE GENOMIC DNA]</scope>
    <source>
        <strain evidence="2">JCA_2017</strain>
    </source>
</reference>
<evidence type="ECO:0000313" key="3">
    <source>
        <dbReference type="Proteomes" id="UP000257109"/>
    </source>
</evidence>
<feature type="compositionally biased region" description="Basic and acidic residues" evidence="1">
    <location>
        <begin position="53"/>
        <end position="62"/>
    </location>
</feature>
<dbReference type="AlphaFoldDB" id="A0A371GH84"/>
<proteinExistence type="predicted"/>
<name>A0A371GH84_MUCPR</name>
<comment type="caution">
    <text evidence="2">The sequence shown here is derived from an EMBL/GenBank/DDBJ whole genome shotgun (WGS) entry which is preliminary data.</text>
</comment>